<evidence type="ECO:0000313" key="1">
    <source>
        <dbReference type="EMBL" id="GAG07809.1"/>
    </source>
</evidence>
<dbReference type="AlphaFoldDB" id="X0UPQ9"/>
<sequence length="113" mass="12845">MASVVAFLVMKGMALAGRLKEKDAYDIYYCLVNYGGDPEALVEEFRPHVKHGLVREGLLKIREKFRSPSDVGPVFVASFLEETDSDERDLLQRDAHERVTYLIEQLGLARTDQ</sequence>
<comment type="caution">
    <text evidence="1">The sequence shown here is derived from an EMBL/GenBank/DDBJ whole genome shotgun (WGS) entry which is preliminary data.</text>
</comment>
<proteinExistence type="predicted"/>
<gene>
    <name evidence="1" type="ORF">S01H1_34957</name>
</gene>
<reference evidence="1" key="1">
    <citation type="journal article" date="2014" name="Front. Microbiol.">
        <title>High frequency of phylogenetically diverse reductive dehalogenase-homologous genes in deep subseafloor sedimentary metagenomes.</title>
        <authorList>
            <person name="Kawai M."/>
            <person name="Futagami T."/>
            <person name="Toyoda A."/>
            <person name="Takaki Y."/>
            <person name="Nishi S."/>
            <person name="Hori S."/>
            <person name="Arai W."/>
            <person name="Tsubouchi T."/>
            <person name="Morono Y."/>
            <person name="Uchiyama I."/>
            <person name="Ito T."/>
            <person name="Fujiyama A."/>
            <person name="Inagaki F."/>
            <person name="Takami H."/>
        </authorList>
    </citation>
    <scope>NUCLEOTIDE SEQUENCE</scope>
    <source>
        <strain evidence="1">Expedition CK06-06</strain>
    </source>
</reference>
<protein>
    <submittedName>
        <fullName evidence="1">Uncharacterized protein</fullName>
    </submittedName>
</protein>
<dbReference type="EMBL" id="BARS01021802">
    <property type="protein sequence ID" value="GAG07809.1"/>
    <property type="molecule type" value="Genomic_DNA"/>
</dbReference>
<name>X0UPQ9_9ZZZZ</name>
<accession>X0UPQ9</accession>
<organism evidence="1">
    <name type="scientific">marine sediment metagenome</name>
    <dbReference type="NCBI Taxonomy" id="412755"/>
    <lineage>
        <taxon>unclassified sequences</taxon>
        <taxon>metagenomes</taxon>
        <taxon>ecological metagenomes</taxon>
    </lineage>
</organism>